<name>A0A0N4VV77_HAEPC</name>
<proteinExistence type="predicted"/>
<organism evidence="1">
    <name type="scientific">Haemonchus placei</name>
    <name type="common">Barber's pole worm</name>
    <dbReference type="NCBI Taxonomy" id="6290"/>
    <lineage>
        <taxon>Eukaryota</taxon>
        <taxon>Metazoa</taxon>
        <taxon>Ecdysozoa</taxon>
        <taxon>Nematoda</taxon>
        <taxon>Chromadorea</taxon>
        <taxon>Rhabditida</taxon>
        <taxon>Rhabditina</taxon>
        <taxon>Rhabditomorpha</taxon>
        <taxon>Strongyloidea</taxon>
        <taxon>Trichostrongylidae</taxon>
        <taxon>Haemonchus</taxon>
    </lineage>
</organism>
<reference evidence="1" key="1">
    <citation type="submission" date="2017-02" db="UniProtKB">
        <authorList>
            <consortium name="WormBaseParasite"/>
        </authorList>
    </citation>
    <scope>IDENTIFICATION</scope>
</reference>
<accession>A0A0N4VV77</accession>
<evidence type="ECO:0000313" key="1">
    <source>
        <dbReference type="WBParaSite" id="HPLM_0000119701-mRNA-1"/>
    </source>
</evidence>
<dbReference type="AlphaFoldDB" id="A0A0N4VV77"/>
<protein>
    <submittedName>
        <fullName evidence="1">AsnC family transcriptional regulator</fullName>
    </submittedName>
</protein>
<sequence>LQLVIQTSKCLDEKVASFIRELVTPGCEEVQCFVQVEI</sequence>
<dbReference type="WBParaSite" id="HPLM_0000119701-mRNA-1">
    <property type="protein sequence ID" value="HPLM_0000119701-mRNA-1"/>
    <property type="gene ID" value="HPLM_0000119701"/>
</dbReference>